<dbReference type="InterPro" id="IPR050502">
    <property type="entry name" value="Euk_RNA-bind_prot"/>
</dbReference>
<dbReference type="GO" id="GO:0003729">
    <property type="term" value="F:mRNA binding"/>
    <property type="evidence" value="ECO:0007669"/>
    <property type="project" value="TreeGrafter"/>
</dbReference>
<dbReference type="Gene3D" id="3.30.70.330">
    <property type="match status" value="1"/>
</dbReference>
<dbReference type="OrthoDB" id="10065384at2759"/>
<dbReference type="SUPFAM" id="SSF54928">
    <property type="entry name" value="RNA-binding domain, RBD"/>
    <property type="match status" value="1"/>
</dbReference>
<reference evidence="6" key="1">
    <citation type="submission" date="2021-02" db="EMBL/GenBank/DDBJ databases">
        <authorList>
            <person name="Nowell W R."/>
        </authorList>
    </citation>
    <scope>NUCLEOTIDE SEQUENCE</scope>
    <source>
        <strain evidence="6">Ploen Becks lab</strain>
    </source>
</reference>
<feature type="compositionally biased region" description="Polar residues" evidence="4">
    <location>
        <begin position="146"/>
        <end position="158"/>
    </location>
</feature>
<organism evidence="6 7">
    <name type="scientific">Brachionus calyciflorus</name>
    <dbReference type="NCBI Taxonomy" id="104777"/>
    <lineage>
        <taxon>Eukaryota</taxon>
        <taxon>Metazoa</taxon>
        <taxon>Spiralia</taxon>
        <taxon>Gnathifera</taxon>
        <taxon>Rotifera</taxon>
        <taxon>Eurotatoria</taxon>
        <taxon>Monogononta</taxon>
        <taxon>Pseudotrocha</taxon>
        <taxon>Ploima</taxon>
        <taxon>Brachionidae</taxon>
        <taxon>Brachionus</taxon>
    </lineage>
</organism>
<protein>
    <recommendedName>
        <fullName evidence="5">RRM domain-containing protein</fullName>
    </recommendedName>
</protein>
<comment type="caution">
    <text evidence="6">The sequence shown here is derived from an EMBL/GenBank/DDBJ whole genome shotgun (WGS) entry which is preliminary data.</text>
</comment>
<feature type="compositionally biased region" description="Polar residues" evidence="4">
    <location>
        <begin position="29"/>
        <end position="47"/>
    </location>
</feature>
<feature type="compositionally biased region" description="Low complexity" evidence="4">
    <location>
        <begin position="48"/>
        <end position="68"/>
    </location>
</feature>
<dbReference type="Pfam" id="PF00076">
    <property type="entry name" value="RRM_1"/>
    <property type="match status" value="1"/>
</dbReference>
<dbReference type="FunFam" id="3.30.70.330:FF:000383">
    <property type="entry name" value="Sex lethal, isoform D"/>
    <property type="match status" value="1"/>
</dbReference>
<dbReference type="InterPro" id="IPR000504">
    <property type="entry name" value="RRM_dom"/>
</dbReference>
<dbReference type="PANTHER" id="PTHR48025:SF1">
    <property type="entry name" value="RRM DOMAIN-CONTAINING PROTEIN"/>
    <property type="match status" value="1"/>
</dbReference>
<dbReference type="GO" id="GO:0005634">
    <property type="term" value="C:nucleus"/>
    <property type="evidence" value="ECO:0007669"/>
    <property type="project" value="TreeGrafter"/>
</dbReference>
<dbReference type="GO" id="GO:0010629">
    <property type="term" value="P:negative regulation of gene expression"/>
    <property type="evidence" value="ECO:0007669"/>
    <property type="project" value="UniProtKB-ARBA"/>
</dbReference>
<name>A0A814BQ19_9BILA</name>
<dbReference type="PANTHER" id="PTHR48025">
    <property type="entry name" value="OS02G0815200 PROTEIN"/>
    <property type="match status" value="1"/>
</dbReference>
<dbReference type="AlphaFoldDB" id="A0A814BQ19"/>
<evidence type="ECO:0000313" key="7">
    <source>
        <dbReference type="Proteomes" id="UP000663879"/>
    </source>
</evidence>
<feature type="domain" description="RRM" evidence="5">
    <location>
        <begin position="262"/>
        <end position="340"/>
    </location>
</feature>
<dbReference type="SMART" id="SM00360">
    <property type="entry name" value="RRM"/>
    <property type="match status" value="1"/>
</dbReference>
<feature type="region of interest" description="Disordered" evidence="4">
    <location>
        <begin position="137"/>
        <end position="158"/>
    </location>
</feature>
<gene>
    <name evidence="6" type="ORF">OXX778_LOCUS12810</name>
</gene>
<dbReference type="GO" id="GO:0005737">
    <property type="term" value="C:cytoplasm"/>
    <property type="evidence" value="ECO:0007669"/>
    <property type="project" value="UniProtKB-ARBA"/>
</dbReference>
<keyword evidence="2 3" id="KW-0694">RNA-binding</keyword>
<dbReference type="PROSITE" id="PS50102">
    <property type="entry name" value="RRM"/>
    <property type="match status" value="1"/>
</dbReference>
<feature type="region of interest" description="Disordered" evidence="4">
    <location>
        <begin position="25"/>
        <end position="68"/>
    </location>
</feature>
<dbReference type="GO" id="GO:0009967">
    <property type="term" value="P:positive regulation of signal transduction"/>
    <property type="evidence" value="ECO:0007669"/>
    <property type="project" value="UniProtKB-ARBA"/>
</dbReference>
<dbReference type="InterPro" id="IPR035979">
    <property type="entry name" value="RBD_domain_sf"/>
</dbReference>
<evidence type="ECO:0000256" key="1">
    <source>
        <dbReference type="ARBA" id="ARBA00022737"/>
    </source>
</evidence>
<evidence type="ECO:0000259" key="5">
    <source>
        <dbReference type="PROSITE" id="PS50102"/>
    </source>
</evidence>
<proteinExistence type="predicted"/>
<sequence>VGNTNGQNFQNLASLLQLSQKPGVHLAPSSINQSNNAHGPNLTTNIQTPLTPNPSNSSPVSLANSTFNQSLSNNNNNFGLGNFSFSSLTQITTPSASNSGANTSLNSNNIFIPNSPNVNSLQNNLINFPARSNSLTTFNNNSTSNVPPITGSNPVTSSNVTTNMITNVSKNFNNLTINNNNNNQLNSNQTKFNHTSPNTNINQFFNFNSNNQPHQQSNNYKNNNNNNVHLDNGTIQNRNGTNTNLSPNSTNPFRQQEGPDGCNLFIYHLPSEYGDLDLAKTFSPFGQVLSAKVFIDKNTNLSKCFGFVSYDNTVSANKAIQAMNGFQIGIKRLKVQLKKSKLLNSNQMLTNGNPKNLNSSTNTTSTTNIIEYL</sequence>
<feature type="non-terminal residue" evidence="6">
    <location>
        <position position="1"/>
    </location>
</feature>
<evidence type="ECO:0000256" key="2">
    <source>
        <dbReference type="ARBA" id="ARBA00022884"/>
    </source>
</evidence>
<evidence type="ECO:0000256" key="4">
    <source>
        <dbReference type="SAM" id="MobiDB-lite"/>
    </source>
</evidence>
<dbReference type="InterPro" id="IPR012677">
    <property type="entry name" value="Nucleotide-bd_a/b_plait_sf"/>
</dbReference>
<accession>A0A814BQ19</accession>
<dbReference type="EMBL" id="CAJNOC010002370">
    <property type="protein sequence ID" value="CAF0929209.1"/>
    <property type="molecule type" value="Genomic_DNA"/>
</dbReference>
<keyword evidence="1" id="KW-0677">Repeat</keyword>
<dbReference type="Proteomes" id="UP000663879">
    <property type="component" value="Unassembled WGS sequence"/>
</dbReference>
<evidence type="ECO:0000256" key="3">
    <source>
        <dbReference type="PROSITE-ProRule" id="PRU00176"/>
    </source>
</evidence>
<evidence type="ECO:0000313" key="6">
    <source>
        <dbReference type="EMBL" id="CAF0929209.1"/>
    </source>
</evidence>
<keyword evidence="7" id="KW-1185">Reference proteome</keyword>